<dbReference type="Gene3D" id="1.25.10.10">
    <property type="entry name" value="Leucine-rich Repeat Variant"/>
    <property type="match status" value="1"/>
</dbReference>
<sequence length="1502" mass="173147">MSFFGDSDEVDETHDSNLDKENNLPPRSQCFRKRTEDVNYDSFDESPDNGIDEFSKLTQHANKKVLHSQSKVDRSNRNVNQLCGLTKKISFPEQLEDFFRNTGLEVVETEEYSACVSVVDGSLEYKNFISGLQSHLKSLNKDSILPVLLSIITLKDGSKSFEVLEVLSRPIRIGGNFFNSFLQILVSMEVLQTKMLQEIFKFFGKSTSEDTMVKTACDIFLDILKDTGEIYEQEKICITISGLEYDTFDAAYRNELARFIYGFIQDFKLENGLYREIMKWIKRSNLDDCENFRLALLESVKNVAADPINIKSECFGLIVNINIFECDSAIEVINYTSMALTSDNKNQIVLFLLALRQNLRLGKFEESPDFDKIVCNMFYKIMMLITNYGANGINIVLSVLNGSSNNKTITSADFGVTSDVTEEELMDMDINDDNENGVDEEDKGKETVLKRRFSEFDYILSFATIVEYLNPSISKVKDIAKLMAANIENHRESLDEDRKFISMLLKCGDFPMKYFDALMYIGEYFLKENNPDVNEMGKHIFLEMFSNLDYNREEIIALLIDNTLSKDDVSYNALRTIHTIVKNCPREFSSHMDYYLKRTSDQCTKFEPKLLRVFFKILSSLSILCTEEQVEAEISSLYEKFDQYLISTDNNSFRVALSANIVRICELIRKDPEKYSSEISALLEKLDCCSNYLPEFRAYYFSEFSVNLKGGYKTFSKQSKELVEYMNKNVLNYVKDTYFMCLEKPPNYTSSEGDDFYPLFEDYHNLDARYWVKHTTFLKRDLSLGIWNVEMLNPLIPMIQFMYQVLRLLNKWKLQDDKASLENLYFIFEANIDLRGIESMIKKENLSNRELSDLRFGILFLLDYIGNLLNTFADCRCSPKHNEILQKKYRLYVKLEDILFNIVNTKYKTCFKLPNLLSNGYSVSKNSLILFGLKKSNLPTKVKKDLKTEIDHDKDMVDNEDNNIGNGNIGTLQEFGSTQTPNGKKDSKKSHFKILPFTKIVEHTTPFTVNVLVKCVDAFLESPYILNTVFNGLNMAISRIESSFATKKTTNFGFLKNCKCPEILFPYIDKQSKKDLRELLSNCVTPMMTVFNYCRENVTDDSENSPYQSFAEYSLKIILRSMKFSTANNDRGSKGKIEETIFQFISEKSASSVCDDDVAVTIFNYFLESRNCLISSSTMAVSVIEMLLGFIGENELLRLKLAKKCLDLLDYPWPEKNSANSSTVPYCKDTAKILEIYFNLLPPKYQILAVVYMVTKKLVYLAPIKDQKELMEMSFNYSFNFGKIAVSDPEETRSFNATTPKTLCYLYSVCFAALNGVTQKYLSKNETLKNQSLEKQLTSWYLSVTCFSKLTDFICVQKFRTKSILSTVVKEGKKFLDFITSNKSSFMEYANNQEIFNKHKERFEQIFDGIERAHYNISSYNNEFQKKLTGATLKLFPQFTCGFTSFKRLFNNISKISAASASLCEKARKRSSNVEKNVEPKQKKRKSTKKASPLEEIENMEI</sequence>
<organism evidence="2 3">
    <name type="scientific">Strongyloides venezuelensis</name>
    <name type="common">Threadworm</name>
    <dbReference type="NCBI Taxonomy" id="75913"/>
    <lineage>
        <taxon>Eukaryota</taxon>
        <taxon>Metazoa</taxon>
        <taxon>Ecdysozoa</taxon>
        <taxon>Nematoda</taxon>
        <taxon>Chromadorea</taxon>
        <taxon>Rhabditida</taxon>
        <taxon>Tylenchina</taxon>
        <taxon>Panagrolaimomorpha</taxon>
        <taxon>Strongyloidoidea</taxon>
        <taxon>Strongyloididae</taxon>
        <taxon>Strongyloides</taxon>
    </lineage>
</organism>
<reference evidence="3" key="2">
    <citation type="submission" date="2015-08" db="UniProtKB">
        <authorList>
            <consortium name="WormBaseParasite"/>
        </authorList>
    </citation>
    <scope>IDENTIFICATION</scope>
</reference>
<feature type="region of interest" description="Disordered" evidence="1">
    <location>
        <begin position="1"/>
        <end position="33"/>
    </location>
</feature>
<feature type="compositionally biased region" description="Basic and acidic residues" evidence="1">
    <location>
        <begin position="1472"/>
        <end position="1481"/>
    </location>
</feature>
<accession>A0A0K0F5S6</accession>
<dbReference type="InterPro" id="IPR016024">
    <property type="entry name" value="ARM-type_fold"/>
</dbReference>
<evidence type="ECO:0000313" key="2">
    <source>
        <dbReference type="Proteomes" id="UP000035680"/>
    </source>
</evidence>
<dbReference type="InterPro" id="IPR011989">
    <property type="entry name" value="ARM-like"/>
</dbReference>
<name>A0A0K0F5S6_STRVS</name>
<dbReference type="STRING" id="75913.A0A0K0F5S6"/>
<feature type="region of interest" description="Disordered" evidence="1">
    <location>
        <begin position="1466"/>
        <end position="1502"/>
    </location>
</feature>
<dbReference type="Proteomes" id="UP000035680">
    <property type="component" value="Unassembled WGS sequence"/>
</dbReference>
<keyword evidence="2" id="KW-1185">Reference proteome</keyword>
<reference evidence="2" key="1">
    <citation type="submission" date="2014-07" db="EMBL/GenBank/DDBJ databases">
        <authorList>
            <person name="Martin A.A"/>
            <person name="De Silva N."/>
        </authorList>
    </citation>
    <scope>NUCLEOTIDE SEQUENCE</scope>
</reference>
<evidence type="ECO:0000256" key="1">
    <source>
        <dbReference type="SAM" id="MobiDB-lite"/>
    </source>
</evidence>
<protein>
    <submittedName>
        <fullName evidence="3">Programmed cell death protein 4</fullName>
    </submittedName>
</protein>
<dbReference type="WBParaSite" id="SVE_0416800.1">
    <property type="protein sequence ID" value="SVE_0416800.1"/>
    <property type="gene ID" value="SVE_0416800"/>
</dbReference>
<proteinExistence type="predicted"/>
<dbReference type="SUPFAM" id="SSF48371">
    <property type="entry name" value="ARM repeat"/>
    <property type="match status" value="1"/>
</dbReference>
<feature type="compositionally biased region" description="Basic and acidic residues" evidence="1">
    <location>
        <begin position="13"/>
        <end position="22"/>
    </location>
</feature>
<evidence type="ECO:0000313" key="3">
    <source>
        <dbReference type="WBParaSite" id="SVE_0416800.1"/>
    </source>
</evidence>
<feature type="compositionally biased region" description="Acidic residues" evidence="1">
    <location>
        <begin position="1"/>
        <end position="12"/>
    </location>
</feature>